<evidence type="ECO:0008006" key="3">
    <source>
        <dbReference type="Google" id="ProtNLM"/>
    </source>
</evidence>
<evidence type="ECO:0000313" key="2">
    <source>
        <dbReference type="Proteomes" id="UP001501844"/>
    </source>
</evidence>
<keyword evidence="2" id="KW-1185">Reference proteome</keyword>
<gene>
    <name evidence="1" type="ORF">GCM10023183_23030</name>
</gene>
<reference evidence="2" key="1">
    <citation type="journal article" date="2019" name="Int. J. Syst. Evol. Microbiol.">
        <title>The Global Catalogue of Microorganisms (GCM) 10K type strain sequencing project: providing services to taxonomists for standard genome sequencing and annotation.</title>
        <authorList>
            <consortium name="The Broad Institute Genomics Platform"/>
            <consortium name="The Broad Institute Genome Sequencing Center for Infectious Disease"/>
            <person name="Wu L."/>
            <person name="Ma J."/>
        </authorList>
    </citation>
    <scope>NUCLEOTIDE SEQUENCE [LARGE SCALE GENOMIC DNA]</scope>
    <source>
        <strain evidence="2">JCM 17917</strain>
    </source>
</reference>
<dbReference type="Proteomes" id="UP001501844">
    <property type="component" value="Unassembled WGS sequence"/>
</dbReference>
<dbReference type="EMBL" id="BAABGX010000002">
    <property type="protein sequence ID" value="GAA4307242.1"/>
    <property type="molecule type" value="Genomic_DNA"/>
</dbReference>
<name>A0ABP8FMH7_9BACT</name>
<organism evidence="1 2">
    <name type="scientific">Nibribacter koreensis</name>
    <dbReference type="NCBI Taxonomy" id="1084519"/>
    <lineage>
        <taxon>Bacteria</taxon>
        <taxon>Pseudomonadati</taxon>
        <taxon>Bacteroidota</taxon>
        <taxon>Cytophagia</taxon>
        <taxon>Cytophagales</taxon>
        <taxon>Hymenobacteraceae</taxon>
        <taxon>Nibribacter</taxon>
    </lineage>
</organism>
<comment type="caution">
    <text evidence="1">The sequence shown here is derived from an EMBL/GenBank/DDBJ whole genome shotgun (WGS) entry which is preliminary data.</text>
</comment>
<sequence length="82" mass="9552">MTEMAATKEDLHKLIDTTHDAQLLEEIFMILSSRKDYQEGSLWNGLSAEQKQQVLSSEGELEDQSAWLSHDEMLKRNSEWLR</sequence>
<accession>A0ABP8FMH7</accession>
<proteinExistence type="predicted"/>
<dbReference type="RefSeq" id="WP_345166117.1">
    <property type="nucleotide sequence ID" value="NZ_BAABGX010000002.1"/>
</dbReference>
<evidence type="ECO:0000313" key="1">
    <source>
        <dbReference type="EMBL" id="GAA4307242.1"/>
    </source>
</evidence>
<protein>
    <recommendedName>
        <fullName evidence="3">Addiction module component</fullName>
    </recommendedName>
</protein>